<keyword evidence="2" id="KW-0238">DNA-binding</keyword>
<evidence type="ECO:0000313" key="7">
    <source>
        <dbReference type="Proteomes" id="UP000265419"/>
    </source>
</evidence>
<evidence type="ECO:0000256" key="1">
    <source>
        <dbReference type="ARBA" id="ARBA00023015"/>
    </source>
</evidence>
<dbReference type="EMBL" id="QQXK01000037">
    <property type="protein sequence ID" value="RII41101.1"/>
    <property type="molecule type" value="Genomic_DNA"/>
</dbReference>
<dbReference type="InterPro" id="IPR008920">
    <property type="entry name" value="TF_FadR/GntR_C"/>
</dbReference>
<dbReference type="AlphaFoldDB" id="A0A399J6M2"/>
<keyword evidence="7" id="KW-1185">Reference proteome</keyword>
<keyword evidence="3" id="KW-0804">Transcription</keyword>
<dbReference type="GO" id="GO:0003700">
    <property type="term" value="F:DNA-binding transcription factor activity"/>
    <property type="evidence" value="ECO:0007669"/>
    <property type="project" value="InterPro"/>
</dbReference>
<dbReference type="InterPro" id="IPR011711">
    <property type="entry name" value="GntR_C"/>
</dbReference>
<dbReference type="SMART" id="SM00345">
    <property type="entry name" value="HTH_GNTR"/>
    <property type="match status" value="1"/>
</dbReference>
<proteinExistence type="predicted"/>
<dbReference type="Proteomes" id="UP000265419">
    <property type="component" value="Unassembled WGS sequence"/>
</dbReference>
<dbReference type="PANTHER" id="PTHR43537:SF45">
    <property type="entry name" value="GNTR FAMILY REGULATORY PROTEIN"/>
    <property type="match status" value="1"/>
</dbReference>
<evidence type="ECO:0000256" key="3">
    <source>
        <dbReference type="ARBA" id="ARBA00023163"/>
    </source>
</evidence>
<accession>A0A399J6M2</accession>
<dbReference type="RefSeq" id="WP_119425836.1">
    <property type="nucleotide sequence ID" value="NZ_QQXK01000037.1"/>
</dbReference>
<dbReference type="PROSITE" id="PS50949">
    <property type="entry name" value="HTH_GNTR"/>
    <property type="match status" value="1"/>
</dbReference>
<dbReference type="CDD" id="cd07377">
    <property type="entry name" value="WHTH_GntR"/>
    <property type="match status" value="1"/>
</dbReference>
<reference evidence="6 7" key="1">
    <citation type="submission" date="2018-07" db="EMBL/GenBank/DDBJ databases">
        <title>Arthrobacter sp. nov., isolated from raw cow's milk with high bacterial count.</title>
        <authorList>
            <person name="Hahne J."/>
            <person name="Isele D."/>
            <person name="Lipski A."/>
        </authorList>
    </citation>
    <scope>NUCLEOTIDE SEQUENCE [LARGE SCALE GENOMIC DNA]</scope>
    <source>
        <strain evidence="6 7">JZ R-35</strain>
    </source>
</reference>
<comment type="caution">
    <text evidence="6">The sequence shown here is derived from an EMBL/GenBank/DDBJ whole genome shotgun (WGS) entry which is preliminary data.</text>
</comment>
<feature type="domain" description="HTH gntR-type" evidence="5">
    <location>
        <begin position="3"/>
        <end position="70"/>
    </location>
</feature>
<dbReference type="PANTHER" id="PTHR43537">
    <property type="entry name" value="TRANSCRIPTIONAL REGULATOR, GNTR FAMILY"/>
    <property type="match status" value="1"/>
</dbReference>
<protein>
    <submittedName>
        <fullName evidence="6">GntR family transcriptional regulator</fullName>
    </submittedName>
</protein>
<evidence type="ECO:0000256" key="4">
    <source>
        <dbReference type="SAM" id="MobiDB-lite"/>
    </source>
</evidence>
<dbReference type="InterPro" id="IPR000524">
    <property type="entry name" value="Tscrpt_reg_HTH_GntR"/>
</dbReference>
<dbReference type="Gene3D" id="1.20.120.530">
    <property type="entry name" value="GntR ligand-binding domain-like"/>
    <property type="match status" value="1"/>
</dbReference>
<dbReference type="Pfam" id="PF00392">
    <property type="entry name" value="GntR"/>
    <property type="match status" value="1"/>
</dbReference>
<sequence>MATSLAERLTATLRDRVITGILAPGTVVIEPALAQEFQVSKTPVREALQRLTHEGLFEVLPKRGYLVRAMTQADLHDVVELRELLEPVTAAQVATVVHRRDATAEAIVDALCQALQAQSAATRPDERVAAALRFHRTLADLTPNARIRIPLARALDETTRALYVLPAAFDERREDEGLSEHEELFAAIESGDAKAAEAAATHHFARLRPTADGVRPEPFPSPHSPRRPVR</sequence>
<name>A0A399J6M2_9MICC</name>
<dbReference type="SMART" id="SM00895">
    <property type="entry name" value="FCD"/>
    <property type="match status" value="1"/>
</dbReference>
<organism evidence="6 7">
    <name type="scientific">Galactobacter valiniphilus</name>
    <dbReference type="NCBI Taxonomy" id="2676122"/>
    <lineage>
        <taxon>Bacteria</taxon>
        <taxon>Bacillati</taxon>
        <taxon>Actinomycetota</taxon>
        <taxon>Actinomycetes</taxon>
        <taxon>Micrococcales</taxon>
        <taxon>Micrococcaceae</taxon>
        <taxon>Galactobacter</taxon>
    </lineage>
</organism>
<dbReference type="Pfam" id="PF07729">
    <property type="entry name" value="FCD"/>
    <property type="match status" value="1"/>
</dbReference>
<evidence type="ECO:0000313" key="6">
    <source>
        <dbReference type="EMBL" id="RII41101.1"/>
    </source>
</evidence>
<dbReference type="Gene3D" id="1.10.10.10">
    <property type="entry name" value="Winged helix-like DNA-binding domain superfamily/Winged helix DNA-binding domain"/>
    <property type="match status" value="1"/>
</dbReference>
<evidence type="ECO:0000256" key="2">
    <source>
        <dbReference type="ARBA" id="ARBA00023125"/>
    </source>
</evidence>
<evidence type="ECO:0000259" key="5">
    <source>
        <dbReference type="PROSITE" id="PS50949"/>
    </source>
</evidence>
<dbReference type="InterPro" id="IPR036390">
    <property type="entry name" value="WH_DNA-bd_sf"/>
</dbReference>
<dbReference type="SUPFAM" id="SSF46785">
    <property type="entry name" value="Winged helix' DNA-binding domain"/>
    <property type="match status" value="1"/>
</dbReference>
<feature type="region of interest" description="Disordered" evidence="4">
    <location>
        <begin position="206"/>
        <end position="230"/>
    </location>
</feature>
<keyword evidence="1" id="KW-0805">Transcription regulation</keyword>
<dbReference type="GO" id="GO:0003677">
    <property type="term" value="F:DNA binding"/>
    <property type="evidence" value="ECO:0007669"/>
    <property type="project" value="UniProtKB-KW"/>
</dbReference>
<gene>
    <name evidence="6" type="ORF">DWB68_14505</name>
</gene>
<dbReference type="InterPro" id="IPR036388">
    <property type="entry name" value="WH-like_DNA-bd_sf"/>
</dbReference>
<dbReference type="SUPFAM" id="SSF48008">
    <property type="entry name" value="GntR ligand-binding domain-like"/>
    <property type="match status" value="1"/>
</dbReference>